<feature type="compositionally biased region" description="Low complexity" evidence="1">
    <location>
        <begin position="278"/>
        <end position="289"/>
    </location>
</feature>
<dbReference type="InParanoid" id="A0A5J5F899"/>
<dbReference type="Proteomes" id="UP000326924">
    <property type="component" value="Unassembled WGS sequence"/>
</dbReference>
<evidence type="ECO:0000313" key="2">
    <source>
        <dbReference type="EMBL" id="KAA8912841.1"/>
    </source>
</evidence>
<dbReference type="EMBL" id="VXIS01000019">
    <property type="protein sequence ID" value="KAA8912841.1"/>
    <property type="molecule type" value="Genomic_DNA"/>
</dbReference>
<reference evidence="2 3" key="1">
    <citation type="submission" date="2019-09" db="EMBL/GenBank/DDBJ databases">
        <title>Draft genome of the ectomycorrhizal ascomycete Sphaerosporella brunnea.</title>
        <authorList>
            <consortium name="DOE Joint Genome Institute"/>
            <person name="Benucci G.M."/>
            <person name="Marozzi G."/>
            <person name="Antonielli L."/>
            <person name="Sanchez S."/>
            <person name="Marco P."/>
            <person name="Wang X."/>
            <person name="Falini L.B."/>
            <person name="Barry K."/>
            <person name="Haridas S."/>
            <person name="Lipzen A."/>
            <person name="Labutti K."/>
            <person name="Grigoriev I.V."/>
            <person name="Murat C."/>
            <person name="Martin F."/>
            <person name="Albertini E."/>
            <person name="Donnini D."/>
            <person name="Bonito G."/>
        </authorList>
    </citation>
    <scope>NUCLEOTIDE SEQUENCE [LARGE SCALE GENOMIC DNA]</scope>
    <source>
        <strain evidence="2 3">Sb_GMNB300</strain>
    </source>
</reference>
<gene>
    <name evidence="2" type="ORF">FN846DRAFT_931734</name>
</gene>
<feature type="compositionally biased region" description="Polar residues" evidence="1">
    <location>
        <begin position="152"/>
        <end position="165"/>
    </location>
</feature>
<accession>A0A5J5F899</accession>
<feature type="region of interest" description="Disordered" evidence="1">
    <location>
        <begin position="21"/>
        <end position="44"/>
    </location>
</feature>
<feature type="compositionally biased region" description="Basic and acidic residues" evidence="1">
    <location>
        <begin position="216"/>
        <end position="228"/>
    </location>
</feature>
<evidence type="ECO:0000313" key="3">
    <source>
        <dbReference type="Proteomes" id="UP000326924"/>
    </source>
</evidence>
<organism evidence="2 3">
    <name type="scientific">Sphaerosporella brunnea</name>
    <dbReference type="NCBI Taxonomy" id="1250544"/>
    <lineage>
        <taxon>Eukaryota</taxon>
        <taxon>Fungi</taxon>
        <taxon>Dikarya</taxon>
        <taxon>Ascomycota</taxon>
        <taxon>Pezizomycotina</taxon>
        <taxon>Pezizomycetes</taxon>
        <taxon>Pezizales</taxon>
        <taxon>Pyronemataceae</taxon>
        <taxon>Sphaerosporella</taxon>
    </lineage>
</organism>
<feature type="region of interest" description="Disordered" evidence="1">
    <location>
        <begin position="133"/>
        <end position="290"/>
    </location>
</feature>
<name>A0A5J5F899_9PEZI</name>
<dbReference type="InterPro" id="IPR031355">
    <property type="entry name" value="YBL010C/LAA2-like"/>
</dbReference>
<feature type="region of interest" description="Disordered" evidence="1">
    <location>
        <begin position="77"/>
        <end position="101"/>
    </location>
</feature>
<feature type="compositionally biased region" description="Acidic residues" evidence="1">
    <location>
        <begin position="229"/>
        <end position="241"/>
    </location>
</feature>
<dbReference type="AlphaFoldDB" id="A0A5J5F899"/>
<evidence type="ECO:0000256" key="1">
    <source>
        <dbReference type="SAM" id="MobiDB-lite"/>
    </source>
</evidence>
<proteinExistence type="predicted"/>
<dbReference type="Pfam" id="PF17104">
    <property type="entry name" value="YBL010C_LAA2"/>
    <property type="match status" value="1"/>
</dbReference>
<keyword evidence="3" id="KW-1185">Reference proteome</keyword>
<comment type="caution">
    <text evidence="2">The sequence shown here is derived from an EMBL/GenBank/DDBJ whole genome shotgun (WGS) entry which is preliminary data.</text>
</comment>
<dbReference type="OrthoDB" id="5378975at2759"/>
<feature type="compositionally biased region" description="Basic and acidic residues" evidence="1">
    <location>
        <begin position="133"/>
        <end position="151"/>
    </location>
</feature>
<dbReference type="PANTHER" id="PTHR38698:SF1">
    <property type="entry name" value="FUNGAL PROTEIN"/>
    <property type="match status" value="1"/>
</dbReference>
<feature type="compositionally biased region" description="Basic and acidic residues" evidence="1">
    <location>
        <begin position="171"/>
        <end position="189"/>
    </location>
</feature>
<dbReference type="PANTHER" id="PTHR38698">
    <property type="entry name" value="EXPRESSED PROTEIN"/>
    <property type="match status" value="1"/>
</dbReference>
<protein>
    <submittedName>
        <fullName evidence="2">Uncharacterized protein</fullName>
    </submittedName>
</protein>
<sequence>MCVLQHPTGKLVVIDLTSSLDTDTSSNDDHFSDAQEGPSNENMNERISISSATDTLDAIPIITAMLEDTSIAIPGAFGSDELDDEDASLSNPKSDAQAKSAASRLKETAAGDASSELVNEKKHVIVGRVKEESEKIEQRLAEHQERSRSERSTPSFHDSRNNSLAPTAENPEPKSEDSNSRADVSDEGTKSAIAKVSANIPDTLETMAVADEEVPNQEHTEDPTHEDGSGDDFDDFGETVEADGGGGFDDFGGFEASDNVTGDFGEPVQEPVQASESAPAPQVPVSQLPVPLPDFNDHATVSFAVAKMFPVQGEQRSPTSIEGRSFLTDRSQSLWNQLVAPPSLQPPNWKISPIRRLFLVSLGIPLDLDEILPTETKQKKLVLPSIHLRVDSRPSPRKSSRHSDSLSRKKKADGREINLLLDIPSARILCSTSPMALRGFTTEELREHIRKLEEMTQIASAVLTYWLGKRDGAVGDKETFETVIEGLVGYARKKRQYG</sequence>
<feature type="region of interest" description="Disordered" evidence="1">
    <location>
        <begin position="391"/>
        <end position="411"/>
    </location>
</feature>